<evidence type="ECO:0000256" key="3">
    <source>
        <dbReference type="ARBA" id="ARBA00008397"/>
    </source>
</evidence>
<dbReference type="GO" id="GO:0042840">
    <property type="term" value="P:D-glucuronate catabolic process"/>
    <property type="evidence" value="ECO:0007669"/>
    <property type="project" value="TreeGrafter"/>
</dbReference>
<dbReference type="InterPro" id="IPR032466">
    <property type="entry name" value="Metal_Hydrolase"/>
</dbReference>
<evidence type="ECO:0000256" key="8">
    <source>
        <dbReference type="SAM" id="Phobius"/>
    </source>
</evidence>
<keyword evidence="8" id="KW-0472">Membrane</keyword>
<name>A0AAX4NZZ0_9CHLO</name>
<evidence type="ECO:0000256" key="7">
    <source>
        <dbReference type="SAM" id="MobiDB-lite"/>
    </source>
</evidence>
<dbReference type="Pfam" id="PF02614">
    <property type="entry name" value="UxaC"/>
    <property type="match status" value="2"/>
</dbReference>
<dbReference type="GO" id="GO:0019698">
    <property type="term" value="P:D-galacturonate catabolic process"/>
    <property type="evidence" value="ECO:0007669"/>
    <property type="project" value="TreeGrafter"/>
</dbReference>
<comment type="catalytic activity">
    <reaction evidence="1">
        <text>D-glucuronate = D-fructuronate</text>
        <dbReference type="Rhea" id="RHEA:13049"/>
        <dbReference type="ChEBI" id="CHEBI:58720"/>
        <dbReference type="ChEBI" id="CHEBI:59863"/>
        <dbReference type="EC" id="5.3.1.12"/>
    </reaction>
</comment>
<dbReference type="Proteomes" id="UP001472866">
    <property type="component" value="Chromosome 01"/>
</dbReference>
<reference evidence="9 10" key="1">
    <citation type="submission" date="2024-03" db="EMBL/GenBank/DDBJ databases">
        <title>Complete genome sequence of the green alga Chloropicon roscoffensis RCC1871.</title>
        <authorList>
            <person name="Lemieux C."/>
            <person name="Pombert J.-F."/>
            <person name="Otis C."/>
            <person name="Turmel M."/>
        </authorList>
    </citation>
    <scope>NUCLEOTIDE SEQUENCE [LARGE SCALE GENOMIC DNA]</scope>
    <source>
        <strain evidence="9 10">RCC1871</strain>
    </source>
</reference>
<dbReference type="EMBL" id="CP151501">
    <property type="protein sequence ID" value="WZN59403.1"/>
    <property type="molecule type" value="Genomic_DNA"/>
</dbReference>
<dbReference type="Gene3D" id="1.10.2020.10">
    <property type="entry name" value="uronate isomerase, domain 2, chain A"/>
    <property type="match status" value="1"/>
</dbReference>
<feature type="transmembrane region" description="Helical" evidence="8">
    <location>
        <begin position="112"/>
        <end position="132"/>
    </location>
</feature>
<comment type="pathway">
    <text evidence="2">Carbohydrate metabolism; pentose and glucuronate interconversion.</text>
</comment>
<keyword evidence="8" id="KW-1133">Transmembrane helix</keyword>
<keyword evidence="10" id="KW-1185">Reference proteome</keyword>
<feature type="compositionally biased region" description="Basic and acidic residues" evidence="7">
    <location>
        <begin position="34"/>
        <end position="56"/>
    </location>
</feature>
<feature type="region of interest" description="Disordered" evidence="7">
    <location>
        <begin position="1"/>
        <end position="93"/>
    </location>
</feature>
<protein>
    <recommendedName>
        <fullName evidence="5">Uronate isomerase</fullName>
        <ecNumber evidence="4">5.3.1.12</ecNumber>
    </recommendedName>
</protein>
<keyword evidence="6 9" id="KW-0413">Isomerase</keyword>
<comment type="similarity">
    <text evidence="3">Belongs to the metallo-dependent hydrolases superfamily. Uronate isomerase family.</text>
</comment>
<evidence type="ECO:0000256" key="1">
    <source>
        <dbReference type="ARBA" id="ARBA00001165"/>
    </source>
</evidence>
<proteinExistence type="inferred from homology"/>
<evidence type="ECO:0000313" key="10">
    <source>
        <dbReference type="Proteomes" id="UP001472866"/>
    </source>
</evidence>
<dbReference type="InterPro" id="IPR003766">
    <property type="entry name" value="Uronate_isomerase"/>
</dbReference>
<feature type="region of interest" description="Disordered" evidence="7">
    <location>
        <begin position="410"/>
        <end position="469"/>
    </location>
</feature>
<dbReference type="AlphaFoldDB" id="A0AAX4NZZ0"/>
<evidence type="ECO:0000313" key="9">
    <source>
        <dbReference type="EMBL" id="WZN59403.1"/>
    </source>
</evidence>
<dbReference type="SUPFAM" id="SSF51556">
    <property type="entry name" value="Metallo-dependent hydrolases"/>
    <property type="match status" value="2"/>
</dbReference>
<dbReference type="GO" id="GO:0008880">
    <property type="term" value="F:glucuronate isomerase activity"/>
    <property type="evidence" value="ECO:0007669"/>
    <property type="project" value="UniProtKB-EC"/>
</dbReference>
<keyword evidence="8" id="KW-0812">Transmembrane</keyword>
<sequence>MVTTRRSARRGVTGGKDGNRPKTSAAAANGQYQGHRDASLGEESPRRTERKSERGNQRAAGSRTPARRTRRSARGAGREEAPSGAGDVGEVGEGEMRTGWCERLRRGRLARVLLALLALAILFVYLIAWGGYLDCLSQAGVGGERLVHTGDGDCPTTLGQENGEEAANESRVLVLRDILEEDEGADDVPSPKPTEDTFGIGQAQLALDRIVDSANAYVSKGLVALANGIKPSFVALLEEEYRFFDSNMHQRRTAYKLFKSVETLPILSPYSKASAADLFGPEVATGLSAFGSPTRIFVSSDRFVVRFLQSQGAMNASDVYRADLTEEEERSYWQVLAENFHLLLGTSSRMWIEQTLTSVFGVHDQLNGANAQRVYDLVVFKLNTTEYAPRALARHFGIGMLGTSPPASGDVALVPPNATAGADGAEAAPDSDGAGEAAGGPDEPGGEAEAEGGAGGGVGDGDVGAPEGVKPTFVPDELFRLKDPEWKANVVRLGERAGVKIDSYSNFVRALEVRRAQFKALGAVATFQETRVPRAELTPLPEMEALFAAALSGRTNDKDLQIFQNHMVMEMARMSVEDGLVMQLHTGLERNYLRSPGKPQGKDSGGGVEDAPVSVDIPIAVDFSHGLRPLLNTYGNHRNLTLVLFTHDESTYSRELAPLAVQYQSVKVGSPLWFHENPEGIKSFLDSVVGLCGIHNLAGYVDNANHFLQIPSRHKIWRKVVSDWVARLVLEGRVQEKDAYEMAKQLAYTAVKTTYNL</sequence>
<dbReference type="EC" id="5.3.1.12" evidence="4"/>
<gene>
    <name evidence="9" type="ORF">HKI87_01g09290</name>
</gene>
<organism evidence="9 10">
    <name type="scientific">Chloropicon roscoffensis</name>
    <dbReference type="NCBI Taxonomy" id="1461544"/>
    <lineage>
        <taxon>Eukaryota</taxon>
        <taxon>Viridiplantae</taxon>
        <taxon>Chlorophyta</taxon>
        <taxon>Chloropicophyceae</taxon>
        <taxon>Chloropicales</taxon>
        <taxon>Chloropicaceae</taxon>
        <taxon>Chloropicon</taxon>
    </lineage>
</organism>
<evidence type="ECO:0000256" key="6">
    <source>
        <dbReference type="ARBA" id="ARBA00023235"/>
    </source>
</evidence>
<dbReference type="PANTHER" id="PTHR30068">
    <property type="entry name" value="URONATE ISOMERASE"/>
    <property type="match status" value="1"/>
</dbReference>
<evidence type="ECO:0000256" key="2">
    <source>
        <dbReference type="ARBA" id="ARBA00004892"/>
    </source>
</evidence>
<accession>A0AAX4NZZ0</accession>
<feature type="compositionally biased region" description="Low complexity" evidence="7">
    <location>
        <begin position="420"/>
        <end position="441"/>
    </location>
</feature>
<dbReference type="Gene3D" id="3.20.20.140">
    <property type="entry name" value="Metal-dependent hydrolases"/>
    <property type="match status" value="2"/>
</dbReference>
<evidence type="ECO:0000256" key="4">
    <source>
        <dbReference type="ARBA" id="ARBA00012546"/>
    </source>
</evidence>
<dbReference type="PANTHER" id="PTHR30068:SF4">
    <property type="entry name" value="URONATE ISOMERASE"/>
    <property type="match status" value="1"/>
</dbReference>
<feature type="compositionally biased region" description="Gly residues" evidence="7">
    <location>
        <begin position="452"/>
        <end position="462"/>
    </location>
</feature>
<evidence type="ECO:0000256" key="5">
    <source>
        <dbReference type="ARBA" id="ARBA00020555"/>
    </source>
</evidence>